<keyword evidence="3" id="KW-1185">Reference proteome</keyword>
<gene>
    <name evidence="2" type="ORF">F511_11221</name>
</gene>
<reference evidence="2 3" key="1">
    <citation type="journal article" date="2015" name="Proc. Natl. Acad. Sci. U.S.A.">
        <title>The resurrection genome of Boea hygrometrica: A blueprint for survival of dehydration.</title>
        <authorList>
            <person name="Xiao L."/>
            <person name="Yang G."/>
            <person name="Zhang L."/>
            <person name="Yang X."/>
            <person name="Zhao S."/>
            <person name="Ji Z."/>
            <person name="Zhou Q."/>
            <person name="Hu M."/>
            <person name="Wang Y."/>
            <person name="Chen M."/>
            <person name="Xu Y."/>
            <person name="Jin H."/>
            <person name="Xiao X."/>
            <person name="Hu G."/>
            <person name="Bao F."/>
            <person name="Hu Y."/>
            <person name="Wan P."/>
            <person name="Li L."/>
            <person name="Deng X."/>
            <person name="Kuang T."/>
            <person name="Xiang C."/>
            <person name="Zhu J.K."/>
            <person name="Oliver M.J."/>
            <person name="He Y."/>
        </authorList>
    </citation>
    <scope>NUCLEOTIDE SEQUENCE [LARGE SCALE GENOMIC DNA]</scope>
    <source>
        <strain evidence="3">cv. XS01</strain>
    </source>
</reference>
<name>A0A2Z7CD61_9LAMI</name>
<evidence type="ECO:0000256" key="1">
    <source>
        <dbReference type="SAM" id="MobiDB-lite"/>
    </source>
</evidence>
<dbReference type="AlphaFoldDB" id="A0A2Z7CD61"/>
<proteinExistence type="predicted"/>
<feature type="compositionally biased region" description="Polar residues" evidence="1">
    <location>
        <begin position="140"/>
        <end position="150"/>
    </location>
</feature>
<feature type="compositionally biased region" description="Polar residues" evidence="1">
    <location>
        <begin position="199"/>
        <end position="212"/>
    </location>
</feature>
<feature type="compositionally biased region" description="Polar residues" evidence="1">
    <location>
        <begin position="174"/>
        <end position="186"/>
    </location>
</feature>
<dbReference type="Proteomes" id="UP000250235">
    <property type="component" value="Unassembled WGS sequence"/>
</dbReference>
<feature type="region of interest" description="Disordered" evidence="1">
    <location>
        <begin position="468"/>
        <end position="505"/>
    </location>
</feature>
<evidence type="ECO:0000313" key="3">
    <source>
        <dbReference type="Proteomes" id="UP000250235"/>
    </source>
</evidence>
<feature type="compositionally biased region" description="Low complexity" evidence="1">
    <location>
        <begin position="475"/>
        <end position="493"/>
    </location>
</feature>
<protein>
    <submittedName>
        <fullName evidence="2">Uncharacterized protein</fullName>
    </submittedName>
</protein>
<organism evidence="2 3">
    <name type="scientific">Dorcoceras hygrometricum</name>
    <dbReference type="NCBI Taxonomy" id="472368"/>
    <lineage>
        <taxon>Eukaryota</taxon>
        <taxon>Viridiplantae</taxon>
        <taxon>Streptophyta</taxon>
        <taxon>Embryophyta</taxon>
        <taxon>Tracheophyta</taxon>
        <taxon>Spermatophyta</taxon>
        <taxon>Magnoliopsida</taxon>
        <taxon>eudicotyledons</taxon>
        <taxon>Gunneridae</taxon>
        <taxon>Pentapetalae</taxon>
        <taxon>asterids</taxon>
        <taxon>lamiids</taxon>
        <taxon>Lamiales</taxon>
        <taxon>Gesneriaceae</taxon>
        <taxon>Didymocarpoideae</taxon>
        <taxon>Trichosporeae</taxon>
        <taxon>Loxocarpinae</taxon>
        <taxon>Dorcoceras</taxon>
    </lineage>
</organism>
<feature type="compositionally biased region" description="Basic and acidic residues" evidence="1">
    <location>
        <begin position="250"/>
        <end position="273"/>
    </location>
</feature>
<feature type="region of interest" description="Disordered" evidence="1">
    <location>
        <begin position="140"/>
        <end position="283"/>
    </location>
</feature>
<evidence type="ECO:0000313" key="2">
    <source>
        <dbReference type="EMBL" id="KZV43767.1"/>
    </source>
</evidence>
<accession>A0A2Z7CD61</accession>
<sequence length="541" mass="59128">MASSLFVNTLQVNFASVPTTEHAGMVRMFKSLEDTGLQGFLEVRVHGGNFCGYHSQPGKILFQRLLGMVQNPKKQSQGYIVPVRMLMEILVKADLGPSIKLHAKKMLTSIQGGGRKKQSKTVAMQVTMPAPQTIATQTIENRGTVAPTNFDSEEDSESDSCPLVQRRCRKKQVSESSDSEATNSIPLTHYLKRRRTQRQHQQSGWTGVTIATQPDLIPASTTDPEEIPDGHISQGGGDAHLDEDLVFNARTEHDGGKDQEITTDSRDGSHHDSIPLVPTEGEENIADDEQLDTGSHKPAKIVSAQNVQMKADPASVDTHIHYRGFVGLPFITPAFSYSESDYLPKPFPALELDTLAGYEQYTAQTMSHQIEHPGNEDTAMLFHEHQAQETEPTSQTDEPQNEGYEHQYAAEPRSNHTAKLCDQLKTTADGLDIKIDVLERTLTQRMVDELDVVKSQLAAIVEGLKETGASKKGESGPSSRPRGGSSGDGPSSHGGKGRGRIDNPALSSSSLECSIDINLETGVAGFEEREVVAVFVYLRDC</sequence>
<dbReference type="EMBL" id="KQ997679">
    <property type="protein sequence ID" value="KZV43767.1"/>
    <property type="molecule type" value="Genomic_DNA"/>
</dbReference>